<organism evidence="1 2">
    <name type="scientific">Flammeovirga aprica JL-4</name>
    <dbReference type="NCBI Taxonomy" id="694437"/>
    <lineage>
        <taxon>Bacteria</taxon>
        <taxon>Pseudomonadati</taxon>
        <taxon>Bacteroidota</taxon>
        <taxon>Cytophagia</taxon>
        <taxon>Cytophagales</taxon>
        <taxon>Flammeovirgaceae</taxon>
        <taxon>Flammeovirga</taxon>
    </lineage>
</organism>
<dbReference type="Proteomes" id="UP000576082">
    <property type="component" value="Unassembled WGS sequence"/>
</dbReference>
<dbReference type="Gene3D" id="2.60.40.2710">
    <property type="match status" value="1"/>
</dbReference>
<comment type="caution">
    <text evidence="1">The sequence shown here is derived from an EMBL/GenBank/DDBJ whole genome shotgun (WGS) entry which is preliminary data.</text>
</comment>
<evidence type="ECO:0000313" key="2">
    <source>
        <dbReference type="Proteomes" id="UP000576082"/>
    </source>
</evidence>
<dbReference type="RefSeq" id="WP_169658600.1">
    <property type="nucleotide sequence ID" value="NZ_JABANE010000062.1"/>
</dbReference>
<keyword evidence="2" id="KW-1185">Reference proteome</keyword>
<evidence type="ECO:0008006" key="3">
    <source>
        <dbReference type="Google" id="ProtNLM"/>
    </source>
</evidence>
<reference evidence="1 2" key="1">
    <citation type="submission" date="2020-04" db="EMBL/GenBank/DDBJ databases">
        <title>Flammeovirga sp. SR4, a novel species isolated from seawater.</title>
        <authorList>
            <person name="Wang X."/>
        </authorList>
    </citation>
    <scope>NUCLEOTIDE SEQUENCE [LARGE SCALE GENOMIC DNA]</scope>
    <source>
        <strain evidence="1 2">ATCC 23126</strain>
    </source>
</reference>
<dbReference type="PROSITE" id="PS51257">
    <property type="entry name" value="PROKAR_LIPOPROTEIN"/>
    <property type="match status" value="1"/>
</dbReference>
<protein>
    <recommendedName>
        <fullName evidence="3">Cadherin domain-containing protein</fullName>
    </recommendedName>
</protein>
<sequence length="446" mass="49918">MKKLIYIVFAFIITSCLTNHEVDFDVPNVAPENLLYHRNDLTVAHNRSVQGDAPEVISQGTPTFDIESVAWFEDSVRIDVSDELNPFTIDIETGQLSLEPTDETALGKYHVNVMASNEYGTSTFEDAFRVMLVDKRPELSLETKKDSIIIFMDEAGTPLTTQLESISVMAEGVFMSDINVTTSPALPSATTITVDANGRFNIRGNLEEVDYEITISAENEYGASENNPSFTLYTKTLKIVERDMFVMNIEEGLKPDNQDEFIFAGMDFMKIEGPELPSGQTWWNIAIDRNNHPDADRKENFITRNYARNYDGISTAKHMIVSPSLSTEGMEVMTVDIGAMFNNITGVGGEQRIEARVVSESAYQEALTSGNINNVYENWTLAFNSADFQTDEKKLFIHNSSEHSNLFEGEDLRVVVVLVHGLTSAVNRGFMGIDELEIKGRFLEID</sequence>
<evidence type="ECO:0000313" key="1">
    <source>
        <dbReference type="EMBL" id="NME70359.1"/>
    </source>
</evidence>
<gene>
    <name evidence="1" type="ORF">HHU12_20450</name>
</gene>
<proteinExistence type="predicted"/>
<dbReference type="AlphaFoldDB" id="A0A7X9RXE5"/>
<accession>A0A7X9RXE5</accession>
<dbReference type="EMBL" id="JABANE010000062">
    <property type="protein sequence ID" value="NME70359.1"/>
    <property type="molecule type" value="Genomic_DNA"/>
</dbReference>
<name>A0A7X9RXE5_9BACT</name>